<dbReference type="SUPFAM" id="SSF53850">
    <property type="entry name" value="Periplasmic binding protein-like II"/>
    <property type="match status" value="1"/>
</dbReference>
<dbReference type="InterPro" id="IPR000847">
    <property type="entry name" value="LysR_HTH_N"/>
</dbReference>
<evidence type="ECO:0000256" key="3">
    <source>
        <dbReference type="ARBA" id="ARBA00023125"/>
    </source>
</evidence>
<keyword evidence="2" id="KW-0805">Transcription regulation</keyword>
<evidence type="ECO:0000313" key="7">
    <source>
        <dbReference type="Proteomes" id="UP000185612"/>
    </source>
</evidence>
<dbReference type="GO" id="GO:0003700">
    <property type="term" value="F:DNA-binding transcription factor activity"/>
    <property type="evidence" value="ECO:0007669"/>
    <property type="project" value="InterPro"/>
</dbReference>
<evidence type="ECO:0000256" key="1">
    <source>
        <dbReference type="ARBA" id="ARBA00009437"/>
    </source>
</evidence>
<dbReference type="Proteomes" id="UP000185612">
    <property type="component" value="Unassembled WGS sequence"/>
</dbReference>
<dbReference type="EMBL" id="MQVS01000009">
    <property type="protein sequence ID" value="OKL51204.1"/>
    <property type="molecule type" value="Genomic_DNA"/>
</dbReference>
<keyword evidence="3" id="KW-0238">DNA-binding</keyword>
<dbReference type="SUPFAM" id="SSF46785">
    <property type="entry name" value="Winged helix' DNA-binding domain"/>
    <property type="match status" value="1"/>
</dbReference>
<dbReference type="GO" id="GO:0003677">
    <property type="term" value="F:DNA binding"/>
    <property type="evidence" value="ECO:0007669"/>
    <property type="project" value="UniProtKB-KW"/>
</dbReference>
<keyword evidence="4" id="KW-0804">Transcription</keyword>
<protein>
    <recommendedName>
        <fullName evidence="5">HTH lysR-type domain-containing protein</fullName>
    </recommendedName>
</protein>
<gene>
    <name evidence="6" type="ORF">BSZ40_08975</name>
</gene>
<dbReference type="PANTHER" id="PTHR30346:SF0">
    <property type="entry name" value="HCA OPERON TRANSCRIPTIONAL ACTIVATOR HCAR"/>
    <property type="match status" value="1"/>
</dbReference>
<dbReference type="InterPro" id="IPR036388">
    <property type="entry name" value="WH-like_DNA-bd_sf"/>
</dbReference>
<evidence type="ECO:0000256" key="4">
    <source>
        <dbReference type="ARBA" id="ARBA00023163"/>
    </source>
</evidence>
<proteinExistence type="inferred from homology"/>
<comment type="caution">
    <text evidence="6">The sequence shown here is derived from an EMBL/GenBank/DDBJ whole genome shotgun (WGS) entry which is preliminary data.</text>
</comment>
<dbReference type="InterPro" id="IPR005119">
    <property type="entry name" value="LysR_subst-bd"/>
</dbReference>
<dbReference type="FunFam" id="1.10.10.10:FF:000001">
    <property type="entry name" value="LysR family transcriptional regulator"/>
    <property type="match status" value="1"/>
</dbReference>
<dbReference type="PANTHER" id="PTHR30346">
    <property type="entry name" value="TRANSCRIPTIONAL DUAL REGULATOR HCAR-RELATED"/>
    <property type="match status" value="1"/>
</dbReference>
<dbReference type="InterPro" id="IPR036390">
    <property type="entry name" value="WH_DNA-bd_sf"/>
</dbReference>
<feature type="domain" description="HTH lysR-type" evidence="5">
    <location>
        <begin position="9"/>
        <end position="66"/>
    </location>
</feature>
<organism evidence="6 7">
    <name type="scientific">Buchananella hordeovulneris</name>
    <dbReference type="NCBI Taxonomy" id="52770"/>
    <lineage>
        <taxon>Bacteria</taxon>
        <taxon>Bacillati</taxon>
        <taxon>Actinomycetota</taxon>
        <taxon>Actinomycetes</taxon>
        <taxon>Actinomycetales</taxon>
        <taxon>Actinomycetaceae</taxon>
        <taxon>Buchananella</taxon>
    </lineage>
</organism>
<dbReference type="Gene3D" id="1.10.10.10">
    <property type="entry name" value="Winged helix-like DNA-binding domain superfamily/Winged helix DNA-binding domain"/>
    <property type="match status" value="1"/>
</dbReference>
<dbReference type="Pfam" id="PF00126">
    <property type="entry name" value="HTH_1"/>
    <property type="match status" value="1"/>
</dbReference>
<evidence type="ECO:0000259" key="5">
    <source>
        <dbReference type="PROSITE" id="PS50931"/>
    </source>
</evidence>
<dbReference type="Pfam" id="PF03466">
    <property type="entry name" value="LysR_substrate"/>
    <property type="match status" value="1"/>
</dbReference>
<dbReference type="AlphaFoldDB" id="A0A1Q5PUG1"/>
<comment type="similarity">
    <text evidence="1">Belongs to the LysR transcriptional regulatory family.</text>
</comment>
<dbReference type="STRING" id="52770.BSZ40_08975"/>
<keyword evidence="7" id="KW-1185">Reference proteome</keyword>
<reference evidence="7" key="1">
    <citation type="submission" date="2016-12" db="EMBL/GenBank/DDBJ databases">
        <authorList>
            <person name="Meng X."/>
        </authorList>
    </citation>
    <scope>NUCLEOTIDE SEQUENCE [LARGE SCALE GENOMIC DNA]</scope>
    <source>
        <strain evidence="7">DSM 20732</strain>
    </source>
</reference>
<dbReference type="RefSeq" id="WP_073825450.1">
    <property type="nucleotide sequence ID" value="NZ_JAUNKL010000015.1"/>
</dbReference>
<evidence type="ECO:0000256" key="2">
    <source>
        <dbReference type="ARBA" id="ARBA00023015"/>
    </source>
</evidence>
<accession>A0A1Q5PUG1</accession>
<evidence type="ECO:0000313" key="6">
    <source>
        <dbReference type="EMBL" id="OKL51204.1"/>
    </source>
</evidence>
<sequence length="303" mass="32406">MGEVLTSRVTLRQLEAFAAVADAGSFTAGAARLGRSQPTVSKEVQALERTLRRQLVDRSPRRTGLTAAGRQLLAQVRRVLAEAAELERVAAAPTARQAVRVRLACTPSVSNRLLPVLLQRVEGGLPGHEIVVKEVETGEVEDLVEQGRVDLGLCHYPRHTPATRIDVLGDDELVLVGQRPVLAAITDPGDLRALSATPLLLWPRENHPEYFDSLVSVCRARGLSPLILIGADRLSGARSYLLTQGRAVSIVPRDAAPALDSALASLPLGPDARAPLGAILPTAPRRAALAIVELVRQLRAQPS</sequence>
<dbReference type="OrthoDB" id="3171102at2"/>
<dbReference type="Gene3D" id="3.40.190.10">
    <property type="entry name" value="Periplasmic binding protein-like II"/>
    <property type="match status" value="2"/>
</dbReference>
<name>A0A1Q5PUG1_9ACTO</name>
<dbReference type="GO" id="GO:0032993">
    <property type="term" value="C:protein-DNA complex"/>
    <property type="evidence" value="ECO:0007669"/>
    <property type="project" value="TreeGrafter"/>
</dbReference>
<dbReference type="PROSITE" id="PS50931">
    <property type="entry name" value="HTH_LYSR"/>
    <property type="match status" value="1"/>
</dbReference>